<accession>A0ABS3QUU6</accession>
<gene>
    <name evidence="1" type="ORF">J4557_06820</name>
</gene>
<sequence>MAVVWTGGVVAVGVGGVRAARHRGDAAADLAALAGAARAAEGAADACGRAREVARRSGARMARCRVRGEIVDVEVTVALRVPLGGGAVRVRSRARAGPVGPDGVTWPGATRCTECQ</sequence>
<dbReference type="EMBL" id="JAGEOK010000004">
    <property type="protein sequence ID" value="MBO2437228.1"/>
    <property type="molecule type" value="Genomic_DNA"/>
</dbReference>
<evidence type="ECO:0000313" key="1">
    <source>
        <dbReference type="EMBL" id="MBO2437228.1"/>
    </source>
</evidence>
<comment type="caution">
    <text evidence="1">The sequence shown here is derived from an EMBL/GenBank/DDBJ whole genome shotgun (WGS) entry which is preliminary data.</text>
</comment>
<dbReference type="InterPro" id="IPR021202">
    <property type="entry name" value="Rv3654c-like"/>
</dbReference>
<name>A0ABS3QUU6_9ACTN</name>
<proteinExistence type="predicted"/>
<evidence type="ECO:0000313" key="2">
    <source>
        <dbReference type="Proteomes" id="UP000666915"/>
    </source>
</evidence>
<reference evidence="1 2" key="1">
    <citation type="submission" date="2021-03" db="EMBL/GenBank/DDBJ databases">
        <authorList>
            <person name="Kanchanasin P."/>
            <person name="Saeng-In P."/>
            <person name="Phongsopitanun W."/>
            <person name="Yuki M."/>
            <person name="Kudo T."/>
            <person name="Ohkuma M."/>
            <person name="Tanasupawat S."/>
        </authorList>
    </citation>
    <scope>NUCLEOTIDE SEQUENCE [LARGE SCALE GENOMIC DNA]</scope>
    <source>
        <strain evidence="1 2">L46</strain>
    </source>
</reference>
<dbReference type="Proteomes" id="UP000666915">
    <property type="component" value="Unassembled WGS sequence"/>
</dbReference>
<organism evidence="1 2">
    <name type="scientific">Actinomadura nitritigenes</name>
    <dbReference type="NCBI Taxonomy" id="134602"/>
    <lineage>
        <taxon>Bacteria</taxon>
        <taxon>Bacillati</taxon>
        <taxon>Actinomycetota</taxon>
        <taxon>Actinomycetes</taxon>
        <taxon>Streptosporangiales</taxon>
        <taxon>Thermomonosporaceae</taxon>
        <taxon>Actinomadura</taxon>
    </lineage>
</organism>
<dbReference type="NCBIfam" id="TIGR03816">
    <property type="entry name" value="tadE_like_DECH"/>
    <property type="match status" value="1"/>
</dbReference>
<protein>
    <submittedName>
        <fullName evidence="1">Flp pilus-assembly TadE/G-like family protein</fullName>
    </submittedName>
</protein>
<keyword evidence="2" id="KW-1185">Reference proteome</keyword>